<dbReference type="eggNOG" id="ENOG502QT3Y">
    <property type="taxonomic scope" value="Eukaryota"/>
</dbReference>
<dbReference type="InterPro" id="IPR003710">
    <property type="entry name" value="ApbA"/>
</dbReference>
<dbReference type="SUPFAM" id="SSF51735">
    <property type="entry name" value="NAD(P)-binding Rossmann-fold domains"/>
    <property type="match status" value="1"/>
</dbReference>
<evidence type="ECO:0000313" key="8">
    <source>
        <dbReference type="Proteomes" id="UP000016933"/>
    </source>
</evidence>
<dbReference type="STRING" id="675120.N1PPE0"/>
<name>N1PPE0_DOTSN</name>
<evidence type="ECO:0000256" key="4">
    <source>
        <dbReference type="RuleBase" id="RU362068"/>
    </source>
</evidence>
<keyword evidence="3 4" id="KW-0560">Oxidoreductase</keyword>
<dbReference type="NCBIfam" id="TIGR00745">
    <property type="entry name" value="apbA_panE"/>
    <property type="match status" value="1"/>
</dbReference>
<comment type="function">
    <text evidence="4">Catalyzes the NADPH-dependent reduction of ketopantoate into pantoic acid.</text>
</comment>
<protein>
    <recommendedName>
        <fullName evidence="4">2-dehydropantoate 2-reductase</fullName>
        <ecNumber evidence="4">1.1.1.169</ecNumber>
    </recommendedName>
    <alternativeName>
        <fullName evidence="4">Ketopantoate reductase</fullName>
    </alternativeName>
</protein>
<dbReference type="InterPro" id="IPR051402">
    <property type="entry name" value="KPR-Related"/>
</dbReference>
<dbReference type="GO" id="GO:0015940">
    <property type="term" value="P:pantothenate biosynthetic process"/>
    <property type="evidence" value="ECO:0007669"/>
    <property type="project" value="InterPro"/>
</dbReference>
<accession>N1PPE0</accession>
<dbReference type="Pfam" id="PF02558">
    <property type="entry name" value="ApbA"/>
    <property type="match status" value="1"/>
</dbReference>
<dbReference type="EC" id="1.1.1.169" evidence="4"/>
<evidence type="ECO:0000256" key="3">
    <source>
        <dbReference type="ARBA" id="ARBA00023002"/>
    </source>
</evidence>
<comment type="catalytic activity">
    <reaction evidence="4">
        <text>(R)-pantoate + NADP(+) = 2-dehydropantoate + NADPH + H(+)</text>
        <dbReference type="Rhea" id="RHEA:16233"/>
        <dbReference type="ChEBI" id="CHEBI:11561"/>
        <dbReference type="ChEBI" id="CHEBI:15378"/>
        <dbReference type="ChEBI" id="CHEBI:15980"/>
        <dbReference type="ChEBI" id="CHEBI:57783"/>
        <dbReference type="ChEBI" id="CHEBI:58349"/>
        <dbReference type="EC" id="1.1.1.169"/>
    </reaction>
</comment>
<keyword evidence="8" id="KW-1185">Reference proteome</keyword>
<evidence type="ECO:0000256" key="1">
    <source>
        <dbReference type="ARBA" id="ARBA00007870"/>
    </source>
</evidence>
<proteinExistence type="inferred from homology"/>
<evidence type="ECO:0000313" key="7">
    <source>
        <dbReference type="EMBL" id="EME45257.1"/>
    </source>
</evidence>
<comment type="similarity">
    <text evidence="1 4">Belongs to the ketopantoate reductase family.</text>
</comment>
<dbReference type="EMBL" id="KB446538">
    <property type="protein sequence ID" value="EME45257.1"/>
    <property type="molecule type" value="Genomic_DNA"/>
</dbReference>
<evidence type="ECO:0000259" key="5">
    <source>
        <dbReference type="Pfam" id="PF02558"/>
    </source>
</evidence>
<feature type="domain" description="Ketopantoate reductase C-terminal" evidence="6">
    <location>
        <begin position="206"/>
        <end position="329"/>
    </location>
</feature>
<dbReference type="GO" id="GO:0008677">
    <property type="term" value="F:2-dehydropantoate 2-reductase activity"/>
    <property type="evidence" value="ECO:0007669"/>
    <property type="project" value="UniProtKB-EC"/>
</dbReference>
<dbReference type="PANTHER" id="PTHR21708:SF26">
    <property type="entry name" value="2-DEHYDROPANTOATE 2-REDUCTASE"/>
    <property type="match status" value="1"/>
</dbReference>
<dbReference type="InterPro" id="IPR036291">
    <property type="entry name" value="NAD(P)-bd_dom_sf"/>
</dbReference>
<dbReference type="InterPro" id="IPR013328">
    <property type="entry name" value="6PGD_dom2"/>
</dbReference>
<organism evidence="7 8">
    <name type="scientific">Dothistroma septosporum (strain NZE10 / CBS 128990)</name>
    <name type="common">Red band needle blight fungus</name>
    <name type="synonym">Mycosphaerella pini</name>
    <dbReference type="NCBI Taxonomy" id="675120"/>
    <lineage>
        <taxon>Eukaryota</taxon>
        <taxon>Fungi</taxon>
        <taxon>Dikarya</taxon>
        <taxon>Ascomycota</taxon>
        <taxon>Pezizomycotina</taxon>
        <taxon>Dothideomycetes</taxon>
        <taxon>Dothideomycetidae</taxon>
        <taxon>Mycosphaerellales</taxon>
        <taxon>Mycosphaerellaceae</taxon>
        <taxon>Dothistroma</taxon>
    </lineage>
</organism>
<dbReference type="AlphaFoldDB" id="N1PPE0"/>
<reference evidence="8" key="1">
    <citation type="journal article" date="2012" name="PLoS Genet.">
        <title>The genomes of the fungal plant pathogens Cladosporium fulvum and Dothistroma septosporum reveal adaptation to different hosts and lifestyles but also signatures of common ancestry.</title>
        <authorList>
            <person name="de Wit P.J.G.M."/>
            <person name="van der Burgt A."/>
            <person name="Oekmen B."/>
            <person name="Stergiopoulos I."/>
            <person name="Abd-Elsalam K.A."/>
            <person name="Aerts A.L."/>
            <person name="Bahkali A.H."/>
            <person name="Beenen H.G."/>
            <person name="Chettri P."/>
            <person name="Cox M.P."/>
            <person name="Datema E."/>
            <person name="de Vries R.P."/>
            <person name="Dhillon B."/>
            <person name="Ganley A.R."/>
            <person name="Griffiths S.A."/>
            <person name="Guo Y."/>
            <person name="Hamelin R.C."/>
            <person name="Henrissat B."/>
            <person name="Kabir M.S."/>
            <person name="Jashni M.K."/>
            <person name="Kema G."/>
            <person name="Klaubauf S."/>
            <person name="Lapidus A."/>
            <person name="Levasseur A."/>
            <person name="Lindquist E."/>
            <person name="Mehrabi R."/>
            <person name="Ohm R.A."/>
            <person name="Owen T.J."/>
            <person name="Salamov A."/>
            <person name="Schwelm A."/>
            <person name="Schijlen E."/>
            <person name="Sun H."/>
            <person name="van den Burg H.A."/>
            <person name="van Ham R.C.H.J."/>
            <person name="Zhang S."/>
            <person name="Goodwin S.B."/>
            <person name="Grigoriev I.V."/>
            <person name="Collemare J."/>
            <person name="Bradshaw R.E."/>
        </authorList>
    </citation>
    <scope>NUCLEOTIDE SEQUENCE [LARGE SCALE GENOMIC DNA]</scope>
    <source>
        <strain evidence="8">NZE10 / CBS 128990</strain>
    </source>
</reference>
<reference evidence="7 8" key="2">
    <citation type="journal article" date="2012" name="PLoS Pathog.">
        <title>Diverse lifestyles and strategies of plant pathogenesis encoded in the genomes of eighteen Dothideomycetes fungi.</title>
        <authorList>
            <person name="Ohm R.A."/>
            <person name="Feau N."/>
            <person name="Henrissat B."/>
            <person name="Schoch C.L."/>
            <person name="Horwitz B.A."/>
            <person name="Barry K.W."/>
            <person name="Condon B.J."/>
            <person name="Copeland A.C."/>
            <person name="Dhillon B."/>
            <person name="Glaser F."/>
            <person name="Hesse C.N."/>
            <person name="Kosti I."/>
            <person name="LaButti K."/>
            <person name="Lindquist E.A."/>
            <person name="Lucas S."/>
            <person name="Salamov A.A."/>
            <person name="Bradshaw R.E."/>
            <person name="Ciuffetti L."/>
            <person name="Hamelin R.C."/>
            <person name="Kema G.H.J."/>
            <person name="Lawrence C."/>
            <person name="Scott J.A."/>
            <person name="Spatafora J.W."/>
            <person name="Turgeon B.G."/>
            <person name="de Wit P.J.G.M."/>
            <person name="Zhong S."/>
            <person name="Goodwin S.B."/>
            <person name="Grigoriev I.V."/>
        </authorList>
    </citation>
    <scope>NUCLEOTIDE SEQUENCE [LARGE SCALE GENOMIC DNA]</scope>
    <source>
        <strain evidence="8">NZE10 / CBS 128990</strain>
    </source>
</reference>
<dbReference type="Proteomes" id="UP000016933">
    <property type="component" value="Unassembled WGS sequence"/>
</dbReference>
<dbReference type="InterPro" id="IPR013332">
    <property type="entry name" value="KPR_N"/>
</dbReference>
<dbReference type="InterPro" id="IPR008927">
    <property type="entry name" value="6-PGluconate_DH-like_C_sf"/>
</dbReference>
<dbReference type="Pfam" id="PF08546">
    <property type="entry name" value="ApbA_C"/>
    <property type="match status" value="1"/>
</dbReference>
<dbReference type="SUPFAM" id="SSF48179">
    <property type="entry name" value="6-phosphogluconate dehydrogenase C-terminal domain-like"/>
    <property type="match status" value="1"/>
</dbReference>
<dbReference type="OMA" id="WDYVVVT"/>
<evidence type="ECO:0000259" key="6">
    <source>
        <dbReference type="Pfam" id="PF08546"/>
    </source>
</evidence>
<dbReference type="Gene3D" id="1.10.1040.10">
    <property type="entry name" value="N-(1-d-carboxylethyl)-l-norvaline Dehydrogenase, domain 2"/>
    <property type="match status" value="1"/>
</dbReference>
<dbReference type="FunFam" id="1.10.1040.10:FF:000017">
    <property type="entry name" value="2-dehydropantoate 2-reductase"/>
    <property type="match status" value="1"/>
</dbReference>
<dbReference type="FunFam" id="3.40.50.720:FF:000609">
    <property type="entry name" value="2-dehydropantoate 2-reductase"/>
    <property type="match status" value="1"/>
</dbReference>
<dbReference type="HOGENOM" id="CLU_031468_2_0_1"/>
<dbReference type="PANTHER" id="PTHR21708">
    <property type="entry name" value="PROBABLE 2-DEHYDROPANTOATE 2-REDUCTASE"/>
    <property type="match status" value="1"/>
</dbReference>
<evidence type="ECO:0000256" key="2">
    <source>
        <dbReference type="ARBA" id="ARBA00022857"/>
    </source>
</evidence>
<sequence length="341" mass="36984">MPIRILIVGAGAIGAFYGSRLACAANTTVSALCRSNFKAVKANGFKVTSPKYGEQVFRPEYVFSSPDETRKANVKWDYLLVATKALPDVSDDSALIEGLVSDGTSIVLVQNGLGVEEPYQKRFPKASILSAVTIASAAQPSHGVIQHNRWTRISIGPYLPHLDHGSSDAAGRDKIATEKNDALVGLLQEVGISDAESYDHAGLQFVRWHKIAINAAMNPSSVLSGGCGNQEMSLDSELSRHLEGLMKEVLETAPKVLGKPLPSKLASAEQILNSTRKNSSGSKPSMWLDWEKGNQMELEVILGNPIRIARAKGFEMPRLQTMYALIKKAQENRDKARGSKL</sequence>
<keyword evidence="2 4" id="KW-0521">NADP</keyword>
<dbReference type="Gene3D" id="3.40.50.720">
    <property type="entry name" value="NAD(P)-binding Rossmann-like Domain"/>
    <property type="match status" value="1"/>
</dbReference>
<dbReference type="GO" id="GO:0005737">
    <property type="term" value="C:cytoplasm"/>
    <property type="evidence" value="ECO:0007669"/>
    <property type="project" value="TreeGrafter"/>
</dbReference>
<feature type="domain" description="Ketopantoate reductase N-terminal" evidence="5">
    <location>
        <begin position="5"/>
        <end position="158"/>
    </location>
</feature>
<dbReference type="OrthoDB" id="3609at2759"/>
<gene>
    <name evidence="7" type="ORF">DOTSEDRAFT_87653</name>
</gene>
<dbReference type="InterPro" id="IPR013752">
    <property type="entry name" value="KPA_reductase"/>
</dbReference>